<comment type="caution">
    <text evidence="1">The sequence shown here is derived from an EMBL/GenBank/DDBJ whole genome shotgun (WGS) entry which is preliminary data.</text>
</comment>
<keyword evidence="2" id="KW-1185">Reference proteome</keyword>
<sequence length="145" mass="15209">MPLGLDEAHAVAEQVAGPLFGDGAVVDVRSGLGPRAELVAVVVRHAEQLADHEDRQWDRDGGVQVGWSLRGGQLIEQLRGQCVDAGTQCAHVFGGEVRLQQCAHAGVVGPLGDEVSQRAAEQGGFAGACRVLRGRVRSAEPVVTE</sequence>
<dbReference type="Proteomes" id="UP001271792">
    <property type="component" value="Unassembled WGS sequence"/>
</dbReference>
<evidence type="ECO:0000313" key="1">
    <source>
        <dbReference type="EMBL" id="MDX8056304.1"/>
    </source>
</evidence>
<name>A0ABU4U6T1_9PSEU</name>
<proteinExistence type="predicted"/>
<accession>A0ABU4U6T1</accession>
<reference evidence="1 2" key="1">
    <citation type="submission" date="2023-11" db="EMBL/GenBank/DDBJ databases">
        <title>Lentzea sokolovensis, sp. nov., Lentzea kristufkii, sp. nov., and Lentzea miocenensis, sp. nov., rare actinobacteria from Sokolov Coal Basin, Miocene lacustrine sediment, Czech Republic.</title>
        <authorList>
            <person name="Lara A."/>
            <person name="Kotroba L."/>
            <person name="Nouioui I."/>
            <person name="Neumann-Schaal M."/>
            <person name="Mast Y."/>
            <person name="Chronakova A."/>
        </authorList>
    </citation>
    <scope>NUCLEOTIDE SEQUENCE [LARGE SCALE GENOMIC DNA]</scope>
    <source>
        <strain evidence="1 2">BCCO 10_0798</strain>
    </source>
</reference>
<organism evidence="1 2">
    <name type="scientific">Lentzea kristufekii</name>
    <dbReference type="NCBI Taxonomy" id="3095430"/>
    <lineage>
        <taxon>Bacteria</taxon>
        <taxon>Bacillati</taxon>
        <taxon>Actinomycetota</taxon>
        <taxon>Actinomycetes</taxon>
        <taxon>Pseudonocardiales</taxon>
        <taxon>Pseudonocardiaceae</taxon>
        <taxon>Lentzea</taxon>
    </lineage>
</organism>
<protein>
    <submittedName>
        <fullName evidence="1">Uncharacterized protein</fullName>
    </submittedName>
</protein>
<evidence type="ECO:0000313" key="2">
    <source>
        <dbReference type="Proteomes" id="UP001271792"/>
    </source>
</evidence>
<dbReference type="EMBL" id="JAXAVV010000039">
    <property type="protein sequence ID" value="MDX8056304.1"/>
    <property type="molecule type" value="Genomic_DNA"/>
</dbReference>
<gene>
    <name evidence="1" type="ORF">SK571_43605</name>
</gene>
<reference evidence="1 2" key="2">
    <citation type="submission" date="2023-11" db="EMBL/GenBank/DDBJ databases">
        <authorList>
            <person name="Lara A.C."/>
            <person name="Chronakova A."/>
        </authorList>
    </citation>
    <scope>NUCLEOTIDE SEQUENCE [LARGE SCALE GENOMIC DNA]</scope>
    <source>
        <strain evidence="1 2">BCCO 10_0798</strain>
    </source>
</reference>
<dbReference type="RefSeq" id="WP_319989982.1">
    <property type="nucleotide sequence ID" value="NZ_JAXAVV010000039.1"/>
</dbReference>